<name>A0A7H9HS67_9SACH</name>
<keyword evidence="1" id="KW-0732">Signal</keyword>
<feature type="chain" id="PRO_5028871643" evidence="1">
    <location>
        <begin position="20"/>
        <end position="138"/>
    </location>
</feature>
<feature type="signal peptide" evidence="1">
    <location>
        <begin position="1"/>
        <end position="19"/>
    </location>
</feature>
<evidence type="ECO:0000313" key="2">
    <source>
        <dbReference type="EMBL" id="QLQ80133.1"/>
    </source>
</evidence>
<evidence type="ECO:0000313" key="3">
    <source>
        <dbReference type="Proteomes" id="UP000510647"/>
    </source>
</evidence>
<gene>
    <name evidence="2" type="ORF">HG537_0D01340</name>
</gene>
<sequence>MVKVNSVLILYFIVAIVKASTNVTITGLQRVFSLTPDTDDPNKVCWVYLNSFFNRKEGYDSRSTYTNFYGVDDQQVITFRDTIITDDVNQADLTKVSIDWTTYTGHYPYNQSTDYCAMIIDVIPRMVKVPGNYSNTND</sequence>
<dbReference type="Proteomes" id="UP000510647">
    <property type="component" value="Chromosome 4"/>
</dbReference>
<keyword evidence="3" id="KW-1185">Reference proteome</keyword>
<reference evidence="2 3" key="1">
    <citation type="submission" date="2020-06" db="EMBL/GenBank/DDBJ databases">
        <title>The yeast mating-type switching endonuclease HO is a domesticated member of an unorthodox homing genetic element family.</title>
        <authorList>
            <person name="Coughlan A.Y."/>
            <person name="Lombardi L."/>
            <person name="Braun-Galleani S."/>
            <person name="Martos A.R."/>
            <person name="Galeote V."/>
            <person name="Bigey F."/>
            <person name="Dequin S."/>
            <person name="Byrne K.P."/>
            <person name="Wolfe K.H."/>
        </authorList>
    </citation>
    <scope>NUCLEOTIDE SEQUENCE [LARGE SCALE GENOMIC DNA]</scope>
    <source>
        <strain evidence="2 3">CBS2947</strain>
    </source>
</reference>
<accession>A0A7H9HS67</accession>
<organism evidence="2 3">
    <name type="scientific">Torulaspora globosa</name>
    <dbReference type="NCBI Taxonomy" id="48254"/>
    <lineage>
        <taxon>Eukaryota</taxon>
        <taxon>Fungi</taxon>
        <taxon>Dikarya</taxon>
        <taxon>Ascomycota</taxon>
        <taxon>Saccharomycotina</taxon>
        <taxon>Saccharomycetes</taxon>
        <taxon>Saccharomycetales</taxon>
        <taxon>Saccharomycetaceae</taxon>
        <taxon>Torulaspora</taxon>
    </lineage>
</organism>
<protein>
    <submittedName>
        <fullName evidence="2">Uncharacterized protein</fullName>
    </submittedName>
</protein>
<dbReference type="EMBL" id="CP059270">
    <property type="protein sequence ID" value="QLQ80133.1"/>
    <property type="molecule type" value="Genomic_DNA"/>
</dbReference>
<proteinExistence type="predicted"/>
<dbReference type="AlphaFoldDB" id="A0A7H9HS67"/>
<evidence type="ECO:0000256" key="1">
    <source>
        <dbReference type="SAM" id="SignalP"/>
    </source>
</evidence>